<proteinExistence type="predicted"/>
<name>A0ABY7VXA9_9BACT</name>
<sequence>MSTELNYLEGRKLCVVFCKLEEEDKFGKCTNMEEPKFQVKTMHGRANVIKNEYLECISPDGGNFKIPPSAYDKIFPSDGTDILKDAEYFVMVKVSGMDL</sequence>
<dbReference type="EMBL" id="CP117811">
    <property type="protein sequence ID" value="WDE97359.1"/>
    <property type="molecule type" value="Genomic_DNA"/>
</dbReference>
<organism evidence="1 2">
    <name type="scientific">Lentisphaera profundi</name>
    <dbReference type="NCBI Taxonomy" id="1658616"/>
    <lineage>
        <taxon>Bacteria</taxon>
        <taxon>Pseudomonadati</taxon>
        <taxon>Lentisphaerota</taxon>
        <taxon>Lentisphaeria</taxon>
        <taxon>Lentisphaerales</taxon>
        <taxon>Lentisphaeraceae</taxon>
        <taxon>Lentisphaera</taxon>
    </lineage>
</organism>
<evidence type="ECO:0000313" key="2">
    <source>
        <dbReference type="Proteomes" id="UP001214250"/>
    </source>
</evidence>
<dbReference type="RefSeq" id="WP_274151692.1">
    <property type="nucleotide sequence ID" value="NZ_CP117811.1"/>
</dbReference>
<reference evidence="1 2" key="1">
    <citation type="submission" date="2023-02" db="EMBL/GenBank/DDBJ databases">
        <title>Genome sequence of Lentisphaera profundi SAORIC-696.</title>
        <authorList>
            <person name="Kim e."/>
            <person name="Cho J.-C."/>
            <person name="Choi A."/>
            <person name="Kang I."/>
        </authorList>
    </citation>
    <scope>NUCLEOTIDE SEQUENCE [LARGE SCALE GENOMIC DNA]</scope>
    <source>
        <strain evidence="1 2">SAORIC-696</strain>
    </source>
</reference>
<keyword evidence="2" id="KW-1185">Reference proteome</keyword>
<accession>A0ABY7VXA9</accession>
<dbReference type="Proteomes" id="UP001214250">
    <property type="component" value="Chromosome 1"/>
</dbReference>
<protein>
    <submittedName>
        <fullName evidence="1">Uncharacterized protein</fullName>
    </submittedName>
</protein>
<evidence type="ECO:0000313" key="1">
    <source>
        <dbReference type="EMBL" id="WDE97359.1"/>
    </source>
</evidence>
<gene>
    <name evidence="1" type="ORF">PQO03_05260</name>
</gene>